<gene>
    <name evidence="2" type="ORF">Ddye_026790</name>
</gene>
<keyword evidence="1" id="KW-0472">Membrane</keyword>
<keyword evidence="1" id="KW-1133">Transmembrane helix</keyword>
<dbReference type="AlphaFoldDB" id="A0AAD9TNW6"/>
<feature type="transmembrane region" description="Helical" evidence="1">
    <location>
        <begin position="71"/>
        <end position="90"/>
    </location>
</feature>
<keyword evidence="3" id="KW-1185">Reference proteome</keyword>
<dbReference type="Proteomes" id="UP001280121">
    <property type="component" value="Unassembled WGS sequence"/>
</dbReference>
<dbReference type="PANTHER" id="PTHR48473">
    <property type="entry name" value="TIR DOMAIN-CONTAINING PROTEIN"/>
    <property type="match status" value="1"/>
</dbReference>
<evidence type="ECO:0000256" key="1">
    <source>
        <dbReference type="SAM" id="Phobius"/>
    </source>
</evidence>
<reference evidence="2" key="1">
    <citation type="journal article" date="2023" name="Plant J.">
        <title>Genome sequences and population genomics provide insights into the demographic history, inbreeding, and mutation load of two 'living fossil' tree species of Dipteronia.</title>
        <authorList>
            <person name="Feng Y."/>
            <person name="Comes H.P."/>
            <person name="Chen J."/>
            <person name="Zhu S."/>
            <person name="Lu R."/>
            <person name="Zhang X."/>
            <person name="Li P."/>
            <person name="Qiu J."/>
            <person name="Olsen K.M."/>
            <person name="Qiu Y."/>
        </authorList>
    </citation>
    <scope>NUCLEOTIDE SEQUENCE</scope>
    <source>
        <strain evidence="2">KIB01</strain>
    </source>
</reference>
<keyword evidence="1" id="KW-0812">Transmembrane</keyword>
<organism evidence="2 3">
    <name type="scientific">Dipteronia dyeriana</name>
    <dbReference type="NCBI Taxonomy" id="168575"/>
    <lineage>
        <taxon>Eukaryota</taxon>
        <taxon>Viridiplantae</taxon>
        <taxon>Streptophyta</taxon>
        <taxon>Embryophyta</taxon>
        <taxon>Tracheophyta</taxon>
        <taxon>Spermatophyta</taxon>
        <taxon>Magnoliopsida</taxon>
        <taxon>eudicotyledons</taxon>
        <taxon>Gunneridae</taxon>
        <taxon>Pentapetalae</taxon>
        <taxon>rosids</taxon>
        <taxon>malvids</taxon>
        <taxon>Sapindales</taxon>
        <taxon>Sapindaceae</taxon>
        <taxon>Hippocastanoideae</taxon>
        <taxon>Acereae</taxon>
        <taxon>Dipteronia</taxon>
    </lineage>
</organism>
<comment type="caution">
    <text evidence="2">The sequence shown here is derived from an EMBL/GenBank/DDBJ whole genome shotgun (WGS) entry which is preliminary data.</text>
</comment>
<evidence type="ECO:0000313" key="2">
    <source>
        <dbReference type="EMBL" id="KAK2638995.1"/>
    </source>
</evidence>
<accession>A0AAD9TNW6</accession>
<evidence type="ECO:0000313" key="3">
    <source>
        <dbReference type="Proteomes" id="UP001280121"/>
    </source>
</evidence>
<proteinExistence type="predicted"/>
<protein>
    <submittedName>
        <fullName evidence="2">Uncharacterized protein</fullName>
    </submittedName>
</protein>
<dbReference type="PANTHER" id="PTHR48473:SF1">
    <property type="entry name" value="TIR DOMAIN-CONTAINING PROTEIN"/>
    <property type="match status" value="1"/>
</dbReference>
<sequence length="185" mass="21245">MITEYAKGAHLGNSLEQSIQVLLEIYVGGILRKQRRRNIVMSFIITNPVLELESAVLDQVSSSVNKTRCSLFGMLISIAAMLTYIVELIYEVRTKKLIWRWRGTLPFPWYYYRNRGRKPFGTLKDIVGLVCAFSQCIVATAEKQNQENHDLQVQNAPFQQHCCNVGNEVTLDYGKLELRQQPYAI</sequence>
<dbReference type="EMBL" id="JANJYI010000008">
    <property type="protein sequence ID" value="KAK2638995.1"/>
    <property type="molecule type" value="Genomic_DNA"/>
</dbReference>
<name>A0AAD9TNW6_9ROSI</name>